<sequence length="214" mass="24516">MNGKIAVLFNQENKMTDFSHIAKIKVFEKEQEWEIKKEFQAGSDLQEGIMVSTSAIREQCKKIVEELGDCSILIGTMITGLPFQVLDKQGFILLEAETFTTELLDQVYEDCCVEKDNIVVQEELPDVPTAPYPLDHQGNFFLDFALLQKVHPEVTSKKALLPFLSNELFQSITIICTHVMPWLDSFIMERNLNFEVTRNNGLSTIIIRHKSCRE</sequence>
<name>A0A1I6HUW1_9FIRM</name>
<dbReference type="InterPro" id="IPR014287">
    <property type="entry name" value="Nase_Fe-Fe_AnfO"/>
</dbReference>
<gene>
    <name evidence="1" type="ORF">SAMN05661086_00318</name>
</gene>
<proteinExistence type="predicted"/>
<accession>A0A1I6HUW1</accession>
<reference evidence="1 2" key="1">
    <citation type="submission" date="2016-10" db="EMBL/GenBank/DDBJ databases">
        <authorList>
            <person name="de Groot N.N."/>
        </authorList>
    </citation>
    <scope>NUCLEOTIDE SEQUENCE [LARGE SCALE GENOMIC DNA]</scope>
    <source>
        <strain evidence="1 2">743A</strain>
    </source>
</reference>
<protein>
    <submittedName>
        <fullName evidence="1">Fe-only nitrogenase accessory protein AnfO</fullName>
    </submittedName>
</protein>
<keyword evidence="2" id="KW-1185">Reference proteome</keyword>
<dbReference type="OrthoDB" id="200286at2"/>
<evidence type="ECO:0000313" key="2">
    <source>
        <dbReference type="Proteomes" id="UP000199659"/>
    </source>
</evidence>
<dbReference type="EMBL" id="FOYZ01000001">
    <property type="protein sequence ID" value="SFR58236.1"/>
    <property type="molecule type" value="Genomic_DNA"/>
</dbReference>
<organism evidence="1 2">
    <name type="scientific">Anaeromicropila populeti</name>
    <dbReference type="NCBI Taxonomy" id="37658"/>
    <lineage>
        <taxon>Bacteria</taxon>
        <taxon>Bacillati</taxon>
        <taxon>Bacillota</taxon>
        <taxon>Clostridia</taxon>
        <taxon>Lachnospirales</taxon>
        <taxon>Lachnospiraceae</taxon>
        <taxon>Anaeromicropila</taxon>
    </lineage>
</organism>
<dbReference type="Proteomes" id="UP000199659">
    <property type="component" value="Unassembled WGS sequence"/>
</dbReference>
<dbReference type="RefSeq" id="WP_092558937.1">
    <property type="nucleotide sequence ID" value="NZ_FOYZ01000001.1"/>
</dbReference>
<dbReference type="STRING" id="37658.SAMN05661086_00318"/>
<dbReference type="AlphaFoldDB" id="A0A1I6HUW1"/>
<dbReference type="Pfam" id="PF09582">
    <property type="entry name" value="AnfO_nitrog"/>
    <property type="match status" value="1"/>
</dbReference>
<evidence type="ECO:0000313" key="1">
    <source>
        <dbReference type="EMBL" id="SFR58236.1"/>
    </source>
</evidence>